<dbReference type="CDD" id="cd03244">
    <property type="entry name" value="ABCC_MRP_domain2"/>
    <property type="match status" value="1"/>
</dbReference>
<dbReference type="GO" id="GO:0005524">
    <property type="term" value="F:ATP binding"/>
    <property type="evidence" value="ECO:0007669"/>
    <property type="project" value="UniProtKB-KW"/>
</dbReference>
<dbReference type="InterPro" id="IPR011527">
    <property type="entry name" value="ABC1_TM_dom"/>
</dbReference>
<evidence type="ECO:0000313" key="17">
    <source>
        <dbReference type="Proteomes" id="UP000659654"/>
    </source>
</evidence>
<evidence type="ECO:0000256" key="2">
    <source>
        <dbReference type="ARBA" id="ARBA00009726"/>
    </source>
</evidence>
<dbReference type="Gene3D" id="3.40.50.300">
    <property type="entry name" value="P-loop containing nucleotide triphosphate hydrolases"/>
    <property type="match status" value="1"/>
</dbReference>
<name>A0A7I8WG98_BURXY</name>
<keyword evidence="6" id="KW-0547">Nucleotide-binding</keyword>
<feature type="transmembrane region" description="Helical" evidence="13">
    <location>
        <begin position="237"/>
        <end position="263"/>
    </location>
</feature>
<evidence type="ECO:0000313" key="16">
    <source>
        <dbReference type="EMBL" id="CAD5222848.1"/>
    </source>
</evidence>
<dbReference type="InterPro" id="IPR050173">
    <property type="entry name" value="ABC_transporter_C-like"/>
</dbReference>
<dbReference type="EMBL" id="CAJFCV020000003">
    <property type="protein sequence ID" value="CAG9111239.1"/>
    <property type="molecule type" value="Genomic_DNA"/>
</dbReference>
<evidence type="ECO:0000256" key="1">
    <source>
        <dbReference type="ARBA" id="ARBA00004128"/>
    </source>
</evidence>
<feature type="compositionally biased region" description="Acidic residues" evidence="12">
    <location>
        <begin position="828"/>
        <end position="849"/>
    </location>
</feature>
<dbReference type="SUPFAM" id="SSF52540">
    <property type="entry name" value="P-loop containing nucleoside triphosphate hydrolases"/>
    <property type="match status" value="1"/>
</dbReference>
<dbReference type="GO" id="GO:0016887">
    <property type="term" value="F:ATP hydrolysis activity"/>
    <property type="evidence" value="ECO:0007669"/>
    <property type="project" value="InterPro"/>
</dbReference>
<evidence type="ECO:0000256" key="11">
    <source>
        <dbReference type="ARBA" id="ARBA00047523"/>
    </source>
</evidence>
<evidence type="ECO:0000259" key="14">
    <source>
        <dbReference type="PROSITE" id="PS50893"/>
    </source>
</evidence>
<feature type="domain" description="ABC transporter" evidence="14">
    <location>
        <begin position="567"/>
        <end position="801"/>
    </location>
</feature>
<dbReference type="EMBL" id="CAJFDI010000003">
    <property type="protein sequence ID" value="CAD5222848.1"/>
    <property type="molecule type" value="Genomic_DNA"/>
</dbReference>
<dbReference type="InterPro" id="IPR036640">
    <property type="entry name" value="ABC1_TM_sf"/>
</dbReference>
<dbReference type="EC" id="7.6.2.3" evidence="10"/>
<dbReference type="FunFam" id="3.40.50.300:FF:000074">
    <property type="entry name" value="Multidrug resistance-associated protein 5 isoform 1"/>
    <property type="match status" value="1"/>
</dbReference>
<dbReference type="SUPFAM" id="SSF90123">
    <property type="entry name" value="ABC transporter transmembrane region"/>
    <property type="match status" value="1"/>
</dbReference>
<accession>A0A7I8WG98</accession>
<dbReference type="GO" id="GO:0005774">
    <property type="term" value="C:vacuolar membrane"/>
    <property type="evidence" value="ECO:0007669"/>
    <property type="project" value="UniProtKB-SubCell"/>
</dbReference>
<dbReference type="GO" id="GO:0015431">
    <property type="term" value="F:ABC-type glutathione S-conjugate transporter activity"/>
    <property type="evidence" value="ECO:0007669"/>
    <property type="project" value="UniProtKB-EC"/>
</dbReference>
<keyword evidence="3" id="KW-0813">Transport</keyword>
<dbReference type="AlphaFoldDB" id="A0A7I8WG98"/>
<comment type="subcellular location">
    <subcellularLocation>
        <location evidence="1">Vacuole membrane</location>
        <topology evidence="1">Multi-pass membrane protein</topology>
    </subcellularLocation>
</comment>
<feature type="transmembrane region" description="Helical" evidence="13">
    <location>
        <begin position="362"/>
        <end position="382"/>
    </location>
</feature>
<feature type="compositionally biased region" description="Basic and acidic residues" evidence="12">
    <location>
        <begin position="76"/>
        <end position="85"/>
    </location>
</feature>
<keyword evidence="8 13" id="KW-1133">Transmembrane helix</keyword>
<reference evidence="16" key="1">
    <citation type="submission" date="2020-09" db="EMBL/GenBank/DDBJ databases">
        <authorList>
            <person name="Kikuchi T."/>
        </authorList>
    </citation>
    <scope>NUCLEOTIDE SEQUENCE</scope>
    <source>
        <strain evidence="16">Ka4C1</strain>
    </source>
</reference>
<evidence type="ECO:0000256" key="8">
    <source>
        <dbReference type="ARBA" id="ARBA00022989"/>
    </source>
</evidence>
<feature type="region of interest" description="Disordered" evidence="12">
    <location>
        <begin position="49"/>
        <end position="85"/>
    </location>
</feature>
<evidence type="ECO:0000256" key="9">
    <source>
        <dbReference type="ARBA" id="ARBA00023136"/>
    </source>
</evidence>
<dbReference type="CDD" id="cd18603">
    <property type="entry name" value="ABC_6TM_MRP1_2_3_6_D2_like"/>
    <property type="match status" value="1"/>
</dbReference>
<keyword evidence="4 13" id="KW-0812">Transmembrane</keyword>
<feature type="transmembrane region" description="Helical" evidence="13">
    <location>
        <begin position="388"/>
        <end position="405"/>
    </location>
</feature>
<evidence type="ECO:0000256" key="3">
    <source>
        <dbReference type="ARBA" id="ARBA00022448"/>
    </source>
</evidence>
<dbReference type="Proteomes" id="UP000659654">
    <property type="component" value="Unassembled WGS sequence"/>
</dbReference>
<dbReference type="Pfam" id="PF00664">
    <property type="entry name" value="ABC_membrane"/>
    <property type="match status" value="1"/>
</dbReference>
<dbReference type="SMART" id="SM00382">
    <property type="entry name" value="AAA"/>
    <property type="match status" value="1"/>
</dbReference>
<comment type="catalytic activity">
    <reaction evidence="11">
        <text>leukotriene C4(in) + ATP + H2O = leukotriene C4(out) + ADP + phosphate + H(+)</text>
        <dbReference type="Rhea" id="RHEA:38963"/>
        <dbReference type="ChEBI" id="CHEBI:15377"/>
        <dbReference type="ChEBI" id="CHEBI:15378"/>
        <dbReference type="ChEBI" id="CHEBI:30616"/>
        <dbReference type="ChEBI" id="CHEBI:43474"/>
        <dbReference type="ChEBI" id="CHEBI:57973"/>
        <dbReference type="ChEBI" id="CHEBI:456216"/>
    </reaction>
    <physiologicalReaction direction="left-to-right" evidence="11">
        <dbReference type="Rhea" id="RHEA:38964"/>
    </physiologicalReaction>
</comment>
<protein>
    <recommendedName>
        <fullName evidence="10">ABC-type glutathione-S-conjugate transporter</fullName>
        <ecNumber evidence="10">7.6.2.3</ecNumber>
    </recommendedName>
</protein>
<evidence type="ECO:0000256" key="12">
    <source>
        <dbReference type="SAM" id="MobiDB-lite"/>
    </source>
</evidence>
<gene>
    <name evidence="16" type="ORF">BXYJ_LOCUS7684</name>
</gene>
<dbReference type="PROSITE" id="PS50893">
    <property type="entry name" value="ABC_TRANSPORTER_2"/>
    <property type="match status" value="1"/>
</dbReference>
<evidence type="ECO:0000256" key="6">
    <source>
        <dbReference type="ARBA" id="ARBA00022741"/>
    </source>
</evidence>
<dbReference type="OrthoDB" id="6500128at2759"/>
<dbReference type="PROSITE" id="PS00211">
    <property type="entry name" value="ABC_TRANSPORTER_1"/>
    <property type="match status" value="1"/>
</dbReference>
<evidence type="ECO:0000256" key="10">
    <source>
        <dbReference type="ARBA" id="ARBA00024220"/>
    </source>
</evidence>
<sequence length="856" mass="95446">MGLAPKNVVALLLAEFGTGNSEDATYEETRMATRLKILLSQAAEDANIEVQTDDEIMDNNSSGDENDDDSDFELDVEGHQERDERGTGEIWMGRKFVSLDQIRAVKRYWLSSNRSVGAVRKRGRFIRSDYYWRKMTDLWKKASDAKEMLSELEQLLPKEKLTADSPIPPKKDSTSSIPTITITAPSANNTPKFENYLQKPPQTNGAPKAPPKKLIEGEAVETGQVKFKIYWIYIRSIGLFCITVFLIAYVFSSALGILSNMWLAHWSDSAVKMAKNASQVDDMALNLGIYTLLGLGQALAVCIAAVWVSLGMVKASKLLHSNMLDGIMAKPMWFFDTTPMGRILNRFSKDLDMIDSRLPSSVLNFTGSIIQALAILCVPIIITPQVTPSIVIILVVYCFLTVFYLSTSRQLKRLEAVTRSPIYSHFAESINGSSSIRAFNCEQRFVQRSQQLIDENIKAYYPSLVANRWLSVRLELIGNLIVFFSGIFAVIFSDYGVTAGLIGLSVSYAFNVTQTLNWAVRMSSELETNIVSVERVTEYAEEMQDDSESPLGLSIEPLSGWPTNGQITFEEASFSYRPESQTILNNISINIKAKEKIAIVGRTGSGKSSFALALFRLLELKSGRVLIDNVDLSTVPLPTLRRRLTIVPQDPVLFSGTLRMNLDPSKRFDEDFLWEALEFAGMGQFVQSLPNGLDTEMTEGGSNISVGQRQLICLARALLRKPKILILDEASASVDLETDQMVHRTLREHFNDCTVLTIAHRLNWLSDVDRVLVIDNGAVAEFDTPDNLLAQDESLFKALAKEGDFAMRSHKPSIERMTPPRVEITPAEAEEEETDLPNEEEPLLDDAVDNESVGSN</sequence>
<dbReference type="InterPro" id="IPR003593">
    <property type="entry name" value="AAA+_ATPase"/>
</dbReference>
<dbReference type="Pfam" id="PF00005">
    <property type="entry name" value="ABC_tran"/>
    <property type="match status" value="1"/>
</dbReference>
<keyword evidence="5" id="KW-0677">Repeat</keyword>
<comment type="caution">
    <text evidence="16">The sequence shown here is derived from an EMBL/GenBank/DDBJ whole genome shotgun (WGS) entry which is preliminary data.</text>
</comment>
<dbReference type="SMR" id="A0A7I8WG98"/>
<evidence type="ECO:0000256" key="4">
    <source>
        <dbReference type="ARBA" id="ARBA00022692"/>
    </source>
</evidence>
<keyword evidence="7" id="KW-0067">ATP-binding</keyword>
<comment type="similarity">
    <text evidence="2">Belongs to the ABC transporter superfamily. ABCC family. Conjugate transporter (TC 3.A.1.208) subfamily.</text>
</comment>
<feature type="region of interest" description="Disordered" evidence="12">
    <location>
        <begin position="810"/>
        <end position="856"/>
    </location>
</feature>
<dbReference type="Gene3D" id="1.20.1560.10">
    <property type="entry name" value="ABC transporter type 1, transmembrane domain"/>
    <property type="match status" value="1"/>
</dbReference>
<dbReference type="FunFam" id="1.20.1560.10:FF:000001">
    <property type="entry name" value="ATP-binding cassette subfamily C member 1"/>
    <property type="match status" value="1"/>
</dbReference>
<dbReference type="InterPro" id="IPR027417">
    <property type="entry name" value="P-loop_NTPase"/>
</dbReference>
<evidence type="ECO:0000259" key="15">
    <source>
        <dbReference type="PROSITE" id="PS50929"/>
    </source>
</evidence>
<dbReference type="PANTHER" id="PTHR24223">
    <property type="entry name" value="ATP-BINDING CASSETTE SUB-FAMILY C"/>
    <property type="match status" value="1"/>
</dbReference>
<keyword evidence="17" id="KW-1185">Reference proteome</keyword>
<feature type="region of interest" description="Disordered" evidence="12">
    <location>
        <begin position="162"/>
        <end position="181"/>
    </location>
</feature>
<dbReference type="Proteomes" id="UP000582659">
    <property type="component" value="Unassembled WGS sequence"/>
</dbReference>
<evidence type="ECO:0000256" key="5">
    <source>
        <dbReference type="ARBA" id="ARBA00022737"/>
    </source>
</evidence>
<keyword evidence="9 13" id="KW-0472">Membrane</keyword>
<dbReference type="PANTHER" id="PTHR24223:SF443">
    <property type="entry name" value="MULTIDRUG-RESISTANCE LIKE PROTEIN 1, ISOFORM I"/>
    <property type="match status" value="1"/>
</dbReference>
<proteinExistence type="inferred from homology"/>
<dbReference type="PROSITE" id="PS50929">
    <property type="entry name" value="ABC_TM1F"/>
    <property type="match status" value="1"/>
</dbReference>
<dbReference type="InterPro" id="IPR017871">
    <property type="entry name" value="ABC_transporter-like_CS"/>
</dbReference>
<dbReference type="InterPro" id="IPR003439">
    <property type="entry name" value="ABC_transporter-like_ATP-bd"/>
</dbReference>
<evidence type="ECO:0000256" key="13">
    <source>
        <dbReference type="SAM" id="Phobius"/>
    </source>
</evidence>
<organism evidence="16 17">
    <name type="scientific">Bursaphelenchus xylophilus</name>
    <name type="common">Pinewood nematode worm</name>
    <name type="synonym">Aphelenchoides xylophilus</name>
    <dbReference type="NCBI Taxonomy" id="6326"/>
    <lineage>
        <taxon>Eukaryota</taxon>
        <taxon>Metazoa</taxon>
        <taxon>Ecdysozoa</taxon>
        <taxon>Nematoda</taxon>
        <taxon>Chromadorea</taxon>
        <taxon>Rhabditida</taxon>
        <taxon>Tylenchina</taxon>
        <taxon>Tylenchomorpha</taxon>
        <taxon>Aphelenchoidea</taxon>
        <taxon>Aphelenchoididae</taxon>
        <taxon>Bursaphelenchus</taxon>
    </lineage>
</organism>
<feature type="transmembrane region" description="Helical" evidence="13">
    <location>
        <begin position="283"/>
        <end position="310"/>
    </location>
</feature>
<feature type="compositionally biased region" description="Acidic residues" evidence="12">
    <location>
        <begin position="64"/>
        <end position="75"/>
    </location>
</feature>
<feature type="transmembrane region" description="Helical" evidence="13">
    <location>
        <begin position="476"/>
        <end position="493"/>
    </location>
</feature>
<feature type="domain" description="ABC transmembrane type-1" evidence="15">
    <location>
        <begin position="246"/>
        <end position="528"/>
    </location>
</feature>
<evidence type="ECO:0000256" key="7">
    <source>
        <dbReference type="ARBA" id="ARBA00022840"/>
    </source>
</evidence>